<protein>
    <recommendedName>
        <fullName evidence="5">MYND-type domain-containing protein</fullName>
    </recommendedName>
</protein>
<dbReference type="OMA" id="AMHEAND"/>
<feature type="domain" description="MYND-type" evidence="5">
    <location>
        <begin position="5"/>
        <end position="47"/>
    </location>
</feature>
<proteinExistence type="predicted"/>
<dbReference type="AlphaFoldDB" id="A0A067BJ66"/>
<dbReference type="GeneID" id="24137990"/>
<sequence length="268" mass="29804">MGGTCRVCTRTCQPTGAPLRRCPRCKMARYCSAMHEANDVGGHRADCAAVVAAAADVQRLRLALWRRPEAMTVASTRHAALVAAVSLPLYPVLQGAFVHLEKALPWFLLAQDDSAGAYRCFFSTIEFLDEAAARPMLHITAWRCPKRRSILDTQELLTLVLLLLRSSASSYMLGPHTDMLREIHSFLLPSSPLRSLSRWRKQPHGLRKAIMQLHHAFGQAMLFDLGMDMFLPTTVELLQRGPLRAAWRATPGAMTVLDARLHTAVEPL</sequence>
<evidence type="ECO:0000313" key="6">
    <source>
        <dbReference type="EMBL" id="KDO18188.1"/>
    </source>
</evidence>
<dbReference type="SUPFAM" id="SSF144232">
    <property type="entry name" value="HIT/MYND zinc finger-like"/>
    <property type="match status" value="1"/>
</dbReference>
<dbReference type="RefSeq" id="XP_012211101.1">
    <property type="nucleotide sequence ID" value="XM_012355711.1"/>
</dbReference>
<gene>
    <name evidence="6" type="ORF">SPRG_16359</name>
</gene>
<dbReference type="Pfam" id="PF01753">
    <property type="entry name" value="zf-MYND"/>
    <property type="match status" value="1"/>
</dbReference>
<keyword evidence="3" id="KW-0862">Zinc</keyword>
<dbReference type="PROSITE" id="PS50865">
    <property type="entry name" value="ZF_MYND_2"/>
    <property type="match status" value="1"/>
</dbReference>
<dbReference type="GO" id="GO:0008270">
    <property type="term" value="F:zinc ion binding"/>
    <property type="evidence" value="ECO:0007669"/>
    <property type="project" value="UniProtKB-KW"/>
</dbReference>
<evidence type="ECO:0000259" key="5">
    <source>
        <dbReference type="PROSITE" id="PS50865"/>
    </source>
</evidence>
<evidence type="ECO:0000256" key="4">
    <source>
        <dbReference type="PROSITE-ProRule" id="PRU00134"/>
    </source>
</evidence>
<dbReference type="EMBL" id="KK583480">
    <property type="protein sequence ID" value="KDO18188.1"/>
    <property type="molecule type" value="Genomic_DNA"/>
</dbReference>
<dbReference type="OrthoDB" id="10369335at2759"/>
<dbReference type="VEuPathDB" id="FungiDB:SPRG_16359"/>
<accession>A0A067BJ66</accession>
<name>A0A067BJ66_SAPPC</name>
<organism evidence="6 7">
    <name type="scientific">Saprolegnia parasitica (strain CBS 223.65)</name>
    <dbReference type="NCBI Taxonomy" id="695850"/>
    <lineage>
        <taxon>Eukaryota</taxon>
        <taxon>Sar</taxon>
        <taxon>Stramenopiles</taxon>
        <taxon>Oomycota</taxon>
        <taxon>Saprolegniomycetes</taxon>
        <taxon>Saprolegniales</taxon>
        <taxon>Saprolegniaceae</taxon>
        <taxon>Saprolegnia</taxon>
    </lineage>
</organism>
<keyword evidence="2 4" id="KW-0863">Zinc-finger</keyword>
<reference evidence="6 7" key="1">
    <citation type="journal article" date="2013" name="PLoS Genet.">
        <title>Distinctive expansion of potential virulence genes in the genome of the oomycete fish pathogen Saprolegnia parasitica.</title>
        <authorList>
            <person name="Jiang R.H."/>
            <person name="de Bruijn I."/>
            <person name="Haas B.J."/>
            <person name="Belmonte R."/>
            <person name="Lobach L."/>
            <person name="Christie J."/>
            <person name="van den Ackerveken G."/>
            <person name="Bottin A."/>
            <person name="Bulone V."/>
            <person name="Diaz-Moreno S.M."/>
            <person name="Dumas B."/>
            <person name="Fan L."/>
            <person name="Gaulin E."/>
            <person name="Govers F."/>
            <person name="Grenville-Briggs L.J."/>
            <person name="Horner N.R."/>
            <person name="Levin J.Z."/>
            <person name="Mammella M."/>
            <person name="Meijer H.J."/>
            <person name="Morris P."/>
            <person name="Nusbaum C."/>
            <person name="Oome S."/>
            <person name="Phillips A.J."/>
            <person name="van Rooyen D."/>
            <person name="Rzeszutek E."/>
            <person name="Saraiva M."/>
            <person name="Secombes C.J."/>
            <person name="Seidl M.F."/>
            <person name="Snel B."/>
            <person name="Stassen J.H."/>
            <person name="Sykes S."/>
            <person name="Tripathy S."/>
            <person name="van den Berg H."/>
            <person name="Vega-Arreguin J.C."/>
            <person name="Wawra S."/>
            <person name="Young S.K."/>
            <person name="Zeng Q."/>
            <person name="Dieguez-Uribeondo J."/>
            <person name="Russ C."/>
            <person name="Tyler B.M."/>
            <person name="van West P."/>
        </authorList>
    </citation>
    <scope>NUCLEOTIDE SEQUENCE [LARGE SCALE GENOMIC DNA]</scope>
    <source>
        <strain evidence="6 7">CBS 223.65</strain>
    </source>
</reference>
<keyword evidence="7" id="KW-1185">Reference proteome</keyword>
<dbReference type="Proteomes" id="UP000030745">
    <property type="component" value="Unassembled WGS sequence"/>
</dbReference>
<evidence type="ECO:0000313" key="7">
    <source>
        <dbReference type="Proteomes" id="UP000030745"/>
    </source>
</evidence>
<dbReference type="Gene3D" id="6.10.140.2220">
    <property type="match status" value="1"/>
</dbReference>
<evidence type="ECO:0000256" key="3">
    <source>
        <dbReference type="ARBA" id="ARBA00022833"/>
    </source>
</evidence>
<dbReference type="InterPro" id="IPR002893">
    <property type="entry name" value="Znf_MYND"/>
</dbReference>
<evidence type="ECO:0000256" key="1">
    <source>
        <dbReference type="ARBA" id="ARBA00022723"/>
    </source>
</evidence>
<keyword evidence="1" id="KW-0479">Metal-binding</keyword>
<evidence type="ECO:0000256" key="2">
    <source>
        <dbReference type="ARBA" id="ARBA00022771"/>
    </source>
</evidence>
<dbReference type="KEGG" id="spar:SPRG_16359"/>
<dbReference type="PROSITE" id="PS01360">
    <property type="entry name" value="ZF_MYND_1"/>
    <property type="match status" value="1"/>
</dbReference>